<dbReference type="EMBL" id="JAANQT010000555">
    <property type="protein sequence ID" value="KAG1310041.1"/>
    <property type="molecule type" value="Genomic_DNA"/>
</dbReference>
<feature type="compositionally biased region" description="Basic and acidic residues" evidence="2">
    <location>
        <begin position="349"/>
        <end position="358"/>
    </location>
</feature>
<dbReference type="InterPro" id="IPR048739">
    <property type="entry name" value="CEP104_N"/>
</dbReference>
<dbReference type="PANTHER" id="PTHR13371">
    <property type="entry name" value="GLYCINE-, GLUTAMATE-, THIENYLCYCLOHEXYLPIPERIDINE-BINDING PROTEIN"/>
    <property type="match status" value="1"/>
</dbReference>
<evidence type="ECO:0000256" key="2">
    <source>
        <dbReference type="SAM" id="MobiDB-lite"/>
    </source>
</evidence>
<organism evidence="5 6">
    <name type="scientific">Rhizopus oryzae</name>
    <name type="common">Mucormycosis agent</name>
    <name type="synonym">Rhizopus arrhizus var. delemar</name>
    <dbReference type="NCBI Taxonomy" id="64495"/>
    <lineage>
        <taxon>Eukaryota</taxon>
        <taxon>Fungi</taxon>
        <taxon>Fungi incertae sedis</taxon>
        <taxon>Mucoromycota</taxon>
        <taxon>Mucoromycotina</taxon>
        <taxon>Mucoromycetes</taxon>
        <taxon>Mucorales</taxon>
        <taxon>Mucorineae</taxon>
        <taxon>Rhizopodaceae</taxon>
        <taxon>Rhizopus</taxon>
    </lineage>
</organism>
<protein>
    <recommendedName>
        <fullName evidence="7">TOG domain-containing protein</fullName>
    </recommendedName>
</protein>
<dbReference type="InterPro" id="IPR016024">
    <property type="entry name" value="ARM-type_fold"/>
</dbReference>
<dbReference type="InterPro" id="IPR011989">
    <property type="entry name" value="ARM-like"/>
</dbReference>
<feature type="compositionally biased region" description="Low complexity" evidence="2">
    <location>
        <begin position="366"/>
        <end position="377"/>
    </location>
</feature>
<feature type="region of interest" description="Disordered" evidence="2">
    <location>
        <begin position="717"/>
        <end position="780"/>
    </location>
</feature>
<evidence type="ECO:0008006" key="7">
    <source>
        <dbReference type="Google" id="ProtNLM"/>
    </source>
</evidence>
<keyword evidence="6" id="KW-1185">Reference proteome</keyword>
<proteinExistence type="predicted"/>
<evidence type="ECO:0000313" key="5">
    <source>
        <dbReference type="EMBL" id="KAG1310041.1"/>
    </source>
</evidence>
<feature type="coiled-coil region" evidence="1">
    <location>
        <begin position="302"/>
        <end position="329"/>
    </location>
</feature>
<evidence type="ECO:0000259" key="4">
    <source>
        <dbReference type="Pfam" id="PF21039"/>
    </source>
</evidence>
<sequence>MGNNPIPYEVVHCSSWDDDYSPEELAKASNNSTFTTETFTEKCQGWQTPKCPEYPQDLIIHLLSGPSHINKVQVLSHHFKIATRIDVYVGILKDPEDVLEDIVVPDSINEEEEEQDNMLIEFTRLGYVCFDNNARAQFGARELKSIKINTDGEYVRLVIRNCHRNRLNTHNQVGILALNVLGQPIHTSSNNSSSILPVKDDIGHSMHHSPFDDSSLLSSSTRRTSVSSNQSILQRYPSSNLVEIELQQWTTILLTAEEEAVKNEAYHEAKTYKYLGDKLERFTKILSDLEIGKRHAVETKDYDEAEKIKDDIREIKQTAEALLKQANIEIRDGRLMILEPSQIRSPEPHLLEGGHDLDETLIGSEQPQPQLSSQPLQRVPNESWMVVAEEEEEDEEEEGFMMEEMDPESVPEVIMDEERKSFYVPIQLFGEDMIACILSIKSKCRTRGLSELEQEVKGAYNLARNDQHVCVLFGYDEHSEAIEGMAEDFVNSVLMLVQEAVMDSREAIVSMAISIWYVLNDYMQLSRIVTEDIIEWLERTFCGLLKRTGDSNPKIKQEAVSLILVLAQAYSTPPFTLLPLYIGKPERMIHNHKEAKARIELVEATVTKLGVDASAKKKTATSKLKKAIPLDDLMQFVVAYLGHNHDEVREAAVKLIITISDQIGFNLVSTYIDESLKLSLADTVKKLVDKDSINTKTIKNDTKKTISELRALTVTRAPAQRTTAVKRSAATNDTKTNTNEKKRPASSTIKKTTTTTNTRTTTRTTKPKEQQPPPVKDEPPVINENSVCIFCDEMNPEFNEDTLIKHYYHSCPVLTNCPMCKVITEISTLNEHMLNDCEKHHLIKECTRCHLAIPVEQWLQHSLKQTCPNVNSESKIICPLCTIDIEPPNDAGWKAHLMTGDGCPKLKKSRSPNKKPQQQQTTTKKKVTRVNVKK</sequence>
<dbReference type="AlphaFoldDB" id="A0A9P6XBP5"/>
<dbReference type="Pfam" id="PF21038">
    <property type="entry name" value="CEP104_N"/>
    <property type="match status" value="1"/>
</dbReference>
<dbReference type="PANTHER" id="PTHR13371:SF0">
    <property type="entry name" value="CENTROSOMAL PROTEIN OF 104 KDA"/>
    <property type="match status" value="1"/>
</dbReference>
<keyword evidence="1" id="KW-0175">Coiled coil</keyword>
<dbReference type="InterPro" id="IPR052607">
    <property type="entry name" value="CEP104-like"/>
</dbReference>
<feature type="domain" description="Centrosomal protein CEP104 N-terminal" evidence="3">
    <location>
        <begin position="45"/>
        <end position="182"/>
    </location>
</feature>
<feature type="domain" description="Centrosomal protein CEP104 Zn finger" evidence="4">
    <location>
        <begin position="787"/>
        <end position="898"/>
    </location>
</feature>
<feature type="region of interest" description="Disordered" evidence="2">
    <location>
        <begin position="904"/>
        <end position="934"/>
    </location>
</feature>
<evidence type="ECO:0000256" key="1">
    <source>
        <dbReference type="SAM" id="Coils"/>
    </source>
</evidence>
<feature type="compositionally biased region" description="Low complexity" evidence="2">
    <location>
        <begin position="748"/>
        <end position="764"/>
    </location>
</feature>
<dbReference type="InterPro" id="IPR048738">
    <property type="entry name" value="CEP104_Znf"/>
</dbReference>
<dbReference type="SUPFAM" id="SSF48371">
    <property type="entry name" value="ARM repeat"/>
    <property type="match status" value="1"/>
</dbReference>
<dbReference type="Pfam" id="PF21040">
    <property type="entry name" value="CEP104-like_TOG"/>
    <property type="match status" value="1"/>
</dbReference>
<reference evidence="5" key="1">
    <citation type="journal article" date="2020" name="Microb. Genom.">
        <title>Genetic diversity of clinical and environmental Mucorales isolates obtained from an investigation of mucormycosis cases among solid organ transplant recipients.</title>
        <authorList>
            <person name="Nguyen M.H."/>
            <person name="Kaul D."/>
            <person name="Muto C."/>
            <person name="Cheng S.J."/>
            <person name="Richter R.A."/>
            <person name="Bruno V.M."/>
            <person name="Liu G."/>
            <person name="Beyhan S."/>
            <person name="Sundermann A.J."/>
            <person name="Mounaud S."/>
            <person name="Pasculle A.W."/>
            <person name="Nierman W.C."/>
            <person name="Driscoll E."/>
            <person name="Cumbie R."/>
            <person name="Clancy C.J."/>
            <person name="Dupont C.L."/>
        </authorList>
    </citation>
    <scope>NUCLEOTIDE SEQUENCE</scope>
    <source>
        <strain evidence="5">GL11</strain>
    </source>
</reference>
<name>A0A9P6XBP5_RHIOR</name>
<gene>
    <name evidence="5" type="ORF">G6F64_004852</name>
</gene>
<dbReference type="GO" id="GO:0005929">
    <property type="term" value="C:cilium"/>
    <property type="evidence" value="ECO:0007669"/>
    <property type="project" value="TreeGrafter"/>
</dbReference>
<dbReference type="Gene3D" id="1.25.10.10">
    <property type="entry name" value="Leucine-rich Repeat Variant"/>
    <property type="match status" value="1"/>
</dbReference>
<evidence type="ECO:0000313" key="6">
    <source>
        <dbReference type="Proteomes" id="UP000716291"/>
    </source>
</evidence>
<comment type="caution">
    <text evidence="5">The sequence shown here is derived from an EMBL/GenBank/DDBJ whole genome shotgun (WGS) entry which is preliminary data.</text>
</comment>
<evidence type="ECO:0000259" key="3">
    <source>
        <dbReference type="Pfam" id="PF21038"/>
    </source>
</evidence>
<feature type="compositionally biased region" description="Basic residues" evidence="2">
    <location>
        <begin position="923"/>
        <end position="934"/>
    </location>
</feature>
<accession>A0A9P6XBP5</accession>
<dbReference type="Proteomes" id="UP000716291">
    <property type="component" value="Unassembled WGS sequence"/>
</dbReference>
<dbReference type="Pfam" id="PF21039">
    <property type="entry name" value="CEP104_ZnF"/>
    <property type="match status" value="1"/>
</dbReference>
<feature type="region of interest" description="Disordered" evidence="2">
    <location>
        <begin position="349"/>
        <end position="378"/>
    </location>
</feature>